<dbReference type="PANTHER" id="PTHR46696:SF4">
    <property type="entry name" value="BIOTIN BIOSYNTHESIS CYTOCHROME P450"/>
    <property type="match status" value="1"/>
</dbReference>
<reference evidence="8" key="2">
    <citation type="submission" date="2020-09" db="EMBL/GenBank/DDBJ databases">
        <authorList>
            <person name="Sun Q."/>
            <person name="Zhou Y."/>
        </authorList>
    </citation>
    <scope>NUCLEOTIDE SEQUENCE</scope>
    <source>
        <strain evidence="8">CGMCC 4.7306</strain>
    </source>
</reference>
<keyword evidence="6 7" id="KW-0503">Monooxygenase</keyword>
<dbReference type="PANTHER" id="PTHR46696">
    <property type="entry name" value="P450, PUTATIVE (EUROFUNG)-RELATED"/>
    <property type="match status" value="1"/>
</dbReference>
<dbReference type="InterPro" id="IPR036396">
    <property type="entry name" value="Cyt_P450_sf"/>
</dbReference>
<organism evidence="8 9">
    <name type="scientific">Microlunatus endophyticus</name>
    <dbReference type="NCBI Taxonomy" id="1716077"/>
    <lineage>
        <taxon>Bacteria</taxon>
        <taxon>Bacillati</taxon>
        <taxon>Actinomycetota</taxon>
        <taxon>Actinomycetes</taxon>
        <taxon>Propionibacteriales</taxon>
        <taxon>Propionibacteriaceae</taxon>
        <taxon>Microlunatus</taxon>
    </lineage>
</organism>
<evidence type="ECO:0000256" key="5">
    <source>
        <dbReference type="ARBA" id="ARBA00023004"/>
    </source>
</evidence>
<keyword evidence="2 7" id="KW-0349">Heme</keyword>
<reference evidence="8" key="1">
    <citation type="journal article" date="2014" name="Int. J. Syst. Evol. Microbiol.">
        <title>Complete genome sequence of Corynebacterium casei LMG S-19264T (=DSM 44701T), isolated from a smear-ripened cheese.</title>
        <authorList>
            <consortium name="US DOE Joint Genome Institute (JGI-PGF)"/>
            <person name="Walter F."/>
            <person name="Albersmeier A."/>
            <person name="Kalinowski J."/>
            <person name="Ruckert C."/>
        </authorList>
    </citation>
    <scope>NUCLEOTIDE SEQUENCE</scope>
    <source>
        <strain evidence="8">CGMCC 4.7306</strain>
    </source>
</reference>
<comment type="caution">
    <text evidence="8">The sequence shown here is derived from an EMBL/GenBank/DDBJ whole genome shotgun (WGS) entry which is preliminary data.</text>
</comment>
<accession>A0A917SI25</accession>
<gene>
    <name evidence="8" type="primary">cyp140</name>
    <name evidence="8" type="ORF">GCM10011575_46490</name>
</gene>
<comment type="similarity">
    <text evidence="1 7">Belongs to the cytochrome P450 family.</text>
</comment>
<evidence type="ECO:0000256" key="6">
    <source>
        <dbReference type="ARBA" id="ARBA00023033"/>
    </source>
</evidence>
<dbReference type="SUPFAM" id="SSF48264">
    <property type="entry name" value="Cytochrome P450"/>
    <property type="match status" value="1"/>
</dbReference>
<dbReference type="PROSITE" id="PS00086">
    <property type="entry name" value="CYTOCHROME_P450"/>
    <property type="match status" value="1"/>
</dbReference>
<evidence type="ECO:0000256" key="2">
    <source>
        <dbReference type="ARBA" id="ARBA00022617"/>
    </source>
</evidence>
<dbReference type="GO" id="GO:0020037">
    <property type="term" value="F:heme binding"/>
    <property type="evidence" value="ECO:0007669"/>
    <property type="project" value="InterPro"/>
</dbReference>
<proteinExistence type="inferred from homology"/>
<evidence type="ECO:0000313" key="8">
    <source>
        <dbReference type="EMBL" id="GGL82910.1"/>
    </source>
</evidence>
<name>A0A917SI25_9ACTN</name>
<keyword evidence="4 7" id="KW-0560">Oxidoreductase</keyword>
<evidence type="ECO:0000256" key="7">
    <source>
        <dbReference type="RuleBase" id="RU000461"/>
    </source>
</evidence>
<dbReference type="EMBL" id="BMMZ01000019">
    <property type="protein sequence ID" value="GGL82910.1"/>
    <property type="molecule type" value="Genomic_DNA"/>
</dbReference>
<dbReference type="InterPro" id="IPR002397">
    <property type="entry name" value="Cyt_P450_B"/>
</dbReference>
<dbReference type="FunFam" id="1.10.630.10:FF:000018">
    <property type="entry name" value="Cytochrome P450 monooxygenase"/>
    <property type="match status" value="1"/>
</dbReference>
<evidence type="ECO:0000256" key="3">
    <source>
        <dbReference type="ARBA" id="ARBA00022723"/>
    </source>
</evidence>
<dbReference type="Proteomes" id="UP000613840">
    <property type="component" value="Unassembled WGS sequence"/>
</dbReference>
<dbReference type="PRINTS" id="PR00359">
    <property type="entry name" value="BP450"/>
</dbReference>
<keyword evidence="3 7" id="KW-0479">Metal-binding</keyword>
<evidence type="ECO:0000313" key="9">
    <source>
        <dbReference type="Proteomes" id="UP000613840"/>
    </source>
</evidence>
<dbReference type="RefSeq" id="WP_188898364.1">
    <property type="nucleotide sequence ID" value="NZ_BMMZ01000019.1"/>
</dbReference>
<keyword evidence="5 7" id="KW-0408">Iron</keyword>
<keyword evidence="9" id="KW-1185">Reference proteome</keyword>
<dbReference type="AlphaFoldDB" id="A0A917SI25"/>
<sequence>MVIDRQLLRFVRDFSSYRIRLYGNGYLRRDPVSLIQLRTGIEDPYPLYERIRAKGRMVRTAMNGMVTVDHRISDQILRSRSYSAATKEAKEAGLSLLSMDPPDHTRLREVIAGDFTARRIADYRPLIASVVAKLIKDLPRDEPFDLISTFAAPLPVAVITELFGIPDADADEFVRHGTEFGSAIGGIQSLAHARRLLATRERLAEILDKVIQQRRREPVDDMMSRIANADGQVRSDELMPLCTLLLIAGFQTTVNLIGNTVLALLSNPGQRELLADHPDLAGQAVEECLRYDAPVQRSARLTTTAVEIGGTQVPAGETIVIGIGGANRDPAVFADADNFDITRPNAKDHLSFSGGAHYCIGAPLARLEATEAVREIMTAAPDLRIAGPLERQPGGLVRGLRRFPVAAA</sequence>
<dbReference type="GO" id="GO:0005506">
    <property type="term" value="F:iron ion binding"/>
    <property type="evidence" value="ECO:0007669"/>
    <property type="project" value="InterPro"/>
</dbReference>
<dbReference type="CDD" id="cd20625">
    <property type="entry name" value="CYP164-like"/>
    <property type="match status" value="1"/>
</dbReference>
<dbReference type="GO" id="GO:0036199">
    <property type="term" value="F:cholest-4-en-3-one 26-monooxygenase activity"/>
    <property type="evidence" value="ECO:0007669"/>
    <property type="project" value="TreeGrafter"/>
</dbReference>
<dbReference type="Gene3D" id="1.10.630.10">
    <property type="entry name" value="Cytochrome P450"/>
    <property type="match status" value="1"/>
</dbReference>
<dbReference type="GO" id="GO:0006707">
    <property type="term" value="P:cholesterol catabolic process"/>
    <property type="evidence" value="ECO:0007669"/>
    <property type="project" value="TreeGrafter"/>
</dbReference>
<evidence type="ECO:0000256" key="1">
    <source>
        <dbReference type="ARBA" id="ARBA00010617"/>
    </source>
</evidence>
<evidence type="ECO:0000256" key="4">
    <source>
        <dbReference type="ARBA" id="ARBA00023002"/>
    </source>
</evidence>
<dbReference type="InterPro" id="IPR001128">
    <property type="entry name" value="Cyt_P450"/>
</dbReference>
<dbReference type="InterPro" id="IPR017972">
    <property type="entry name" value="Cyt_P450_CS"/>
</dbReference>
<protein>
    <submittedName>
        <fullName evidence="8">Cytochrome P450 140</fullName>
    </submittedName>
</protein>
<dbReference type="Pfam" id="PF00067">
    <property type="entry name" value="p450"/>
    <property type="match status" value="1"/>
</dbReference>
<dbReference type="GO" id="GO:0008395">
    <property type="term" value="F:steroid hydroxylase activity"/>
    <property type="evidence" value="ECO:0007669"/>
    <property type="project" value="TreeGrafter"/>
</dbReference>